<evidence type="ECO:0000313" key="3">
    <source>
        <dbReference type="EMBL" id="ADY49651.1"/>
    </source>
</evidence>
<dbReference type="Gene3D" id="3.40.50.1370">
    <property type="entry name" value="Aspartate/ornithine carbamoyltransferase"/>
    <property type="match status" value="1"/>
</dbReference>
<proteinExistence type="evidence at transcript level"/>
<dbReference type="GO" id="GO:0004585">
    <property type="term" value="F:ornithine carbamoyltransferase activity"/>
    <property type="evidence" value="ECO:0007669"/>
    <property type="project" value="TreeGrafter"/>
</dbReference>
<protein>
    <submittedName>
        <fullName evidence="3">Ornithine carbamoyltransferase</fullName>
    </submittedName>
</protein>
<evidence type="ECO:0000259" key="2">
    <source>
        <dbReference type="Pfam" id="PF00185"/>
    </source>
</evidence>
<accession>F1LHP7</accession>
<dbReference type="SUPFAM" id="SSF53671">
    <property type="entry name" value="Aspartate/ornithine carbamoyltransferase"/>
    <property type="match status" value="1"/>
</dbReference>
<dbReference type="GO" id="GO:0016597">
    <property type="term" value="F:amino acid binding"/>
    <property type="evidence" value="ECO:0007669"/>
    <property type="project" value="InterPro"/>
</dbReference>
<feature type="domain" description="Aspartate/ornithine carbamoyltransferase Asp/Orn-binding" evidence="2">
    <location>
        <begin position="18"/>
        <end position="64"/>
    </location>
</feature>
<dbReference type="GO" id="GO:0042450">
    <property type="term" value="P:L-arginine biosynthetic process via ornithine"/>
    <property type="evidence" value="ECO:0007669"/>
    <property type="project" value="TreeGrafter"/>
</dbReference>
<dbReference type="Pfam" id="PF00185">
    <property type="entry name" value="OTCace"/>
    <property type="match status" value="1"/>
</dbReference>
<dbReference type="GO" id="GO:0019240">
    <property type="term" value="P:citrulline biosynthetic process"/>
    <property type="evidence" value="ECO:0007669"/>
    <property type="project" value="TreeGrafter"/>
</dbReference>
<dbReference type="InterPro" id="IPR006131">
    <property type="entry name" value="Asp_carbamoyltransf_Asp/Orn-bd"/>
</dbReference>
<keyword evidence="1 3" id="KW-0808">Transferase</keyword>
<sequence>MLADYLTIQEEFGRDLKGRVFTYMGDGHNNMAHSYIVMAAKMGIEMRVGCPKEQWPEQDVIDYALTK</sequence>
<name>F1LHP7_ASCSU</name>
<dbReference type="PANTHER" id="PTHR45753">
    <property type="entry name" value="ORNITHINE CARBAMOYLTRANSFERASE, MITOCHONDRIAL"/>
    <property type="match status" value="1"/>
</dbReference>
<organism evidence="3">
    <name type="scientific">Ascaris suum</name>
    <name type="common">Pig roundworm</name>
    <name type="synonym">Ascaris lumbricoides</name>
    <dbReference type="NCBI Taxonomy" id="6253"/>
    <lineage>
        <taxon>Eukaryota</taxon>
        <taxon>Metazoa</taxon>
        <taxon>Ecdysozoa</taxon>
        <taxon>Nematoda</taxon>
        <taxon>Chromadorea</taxon>
        <taxon>Rhabditida</taxon>
        <taxon>Spirurina</taxon>
        <taxon>Ascaridomorpha</taxon>
        <taxon>Ascaridoidea</taxon>
        <taxon>Ascarididae</taxon>
        <taxon>Ascaris</taxon>
    </lineage>
</organism>
<evidence type="ECO:0000256" key="1">
    <source>
        <dbReference type="ARBA" id="ARBA00022679"/>
    </source>
</evidence>
<reference evidence="3" key="1">
    <citation type="journal article" date="2011" name="Genome Res.">
        <title>Deep small RNA sequencing from the nematode Ascaris reveals conservation, functional diversification, and novel developmental profiles.</title>
        <authorList>
            <person name="Wang J."/>
            <person name="Czech B."/>
            <person name="Crunk A."/>
            <person name="Wallace A."/>
            <person name="Mitreva M."/>
            <person name="Hannon G.J."/>
            <person name="Davis R.E."/>
        </authorList>
    </citation>
    <scope>NUCLEOTIDE SEQUENCE</scope>
</reference>
<dbReference type="EMBL" id="JI225072">
    <property type="protein sequence ID" value="ADY49651.1"/>
    <property type="molecule type" value="mRNA"/>
</dbReference>
<dbReference type="InterPro" id="IPR036901">
    <property type="entry name" value="Asp/Orn_carbamoylTrfase_sf"/>
</dbReference>
<dbReference type="PANTHER" id="PTHR45753:SF2">
    <property type="entry name" value="ORNITHINE CARBAMOYLTRANSFERASE"/>
    <property type="match status" value="1"/>
</dbReference>
<dbReference type="AlphaFoldDB" id="F1LHP7"/>